<feature type="domain" description="Methyltransferase small" evidence="6">
    <location>
        <begin position="120"/>
        <end position="198"/>
    </location>
</feature>
<dbReference type="InterPro" id="IPR050320">
    <property type="entry name" value="N5-glutamine_MTase"/>
</dbReference>
<accession>A0A2P8EB65</accession>
<evidence type="ECO:0000256" key="3">
    <source>
        <dbReference type="ARBA" id="ARBA00022679"/>
    </source>
</evidence>
<keyword evidence="9" id="KW-1185">Reference proteome</keyword>
<evidence type="ECO:0000256" key="2">
    <source>
        <dbReference type="ARBA" id="ARBA00022603"/>
    </source>
</evidence>
<proteinExistence type="predicted"/>
<name>A0A2P8EB65_9ACTN</name>
<dbReference type="InterPro" id="IPR002052">
    <property type="entry name" value="DNA_methylase_N6_adenine_CS"/>
</dbReference>
<dbReference type="CDD" id="cd02440">
    <property type="entry name" value="AdoMet_MTases"/>
    <property type="match status" value="1"/>
</dbReference>
<dbReference type="Pfam" id="PF17827">
    <property type="entry name" value="PrmC_N"/>
    <property type="match status" value="1"/>
</dbReference>
<dbReference type="InterPro" id="IPR004556">
    <property type="entry name" value="HemK-like"/>
</dbReference>
<keyword evidence="2 8" id="KW-0489">Methyltransferase</keyword>
<reference evidence="8 9" key="1">
    <citation type="submission" date="2018-03" db="EMBL/GenBank/DDBJ databases">
        <title>Genomic Encyclopedia of Archaeal and Bacterial Type Strains, Phase II (KMG-II): from individual species to whole genera.</title>
        <authorList>
            <person name="Goeker M."/>
        </authorList>
    </citation>
    <scope>NUCLEOTIDE SEQUENCE [LARGE SCALE GENOMIC DNA]</scope>
    <source>
        <strain evidence="8 9">DSM 45211</strain>
    </source>
</reference>
<comment type="catalytic activity">
    <reaction evidence="5">
        <text>L-glutaminyl-[peptide chain release factor] + S-adenosyl-L-methionine = N(5)-methyl-L-glutaminyl-[peptide chain release factor] + S-adenosyl-L-homocysteine + H(+)</text>
        <dbReference type="Rhea" id="RHEA:42896"/>
        <dbReference type="Rhea" id="RHEA-COMP:10271"/>
        <dbReference type="Rhea" id="RHEA-COMP:10272"/>
        <dbReference type="ChEBI" id="CHEBI:15378"/>
        <dbReference type="ChEBI" id="CHEBI:30011"/>
        <dbReference type="ChEBI" id="CHEBI:57856"/>
        <dbReference type="ChEBI" id="CHEBI:59789"/>
        <dbReference type="ChEBI" id="CHEBI:61891"/>
        <dbReference type="EC" id="2.1.1.297"/>
    </reaction>
</comment>
<gene>
    <name evidence="8" type="ORF">CLV30_10288</name>
</gene>
<dbReference type="PANTHER" id="PTHR18895">
    <property type="entry name" value="HEMK METHYLTRANSFERASE"/>
    <property type="match status" value="1"/>
</dbReference>
<dbReference type="RefSeq" id="WP_211300004.1">
    <property type="nucleotide sequence ID" value="NZ_ML142898.1"/>
</dbReference>
<evidence type="ECO:0000313" key="9">
    <source>
        <dbReference type="Proteomes" id="UP000243528"/>
    </source>
</evidence>
<sequence length="292" mass="30884">MTPAPLREQIRDAAARLTESDVPSARHDAEVLAAHVLGIERGELHTCPEPDGTFGAAYEALITRRAAREPLQHLTGSAAFRHITVQVGPGVFVPRPETELTAGAAVEEARAVVAAGRVPVVVDLYAGTGAIAISVSTEVRPCVVHAVESEDDAVEWLRRNAAGASVVVHRDDVGSITERSMSMLLGRVDVVVANPPYVPSGARIRDPEVVDHDPGAALWSGPDGLDAMRTLERVAGHLLTGAGLVVAEHADVQGTSAPDVFRATGSWTDVVDHPDLNGRPRYLTARRTSPAE</sequence>
<organism evidence="8 9">
    <name type="scientific">Haloactinopolyspora alba</name>
    <dbReference type="NCBI Taxonomy" id="648780"/>
    <lineage>
        <taxon>Bacteria</taxon>
        <taxon>Bacillati</taxon>
        <taxon>Actinomycetota</taxon>
        <taxon>Actinomycetes</taxon>
        <taxon>Jiangellales</taxon>
        <taxon>Jiangellaceae</taxon>
        <taxon>Haloactinopolyspora</taxon>
    </lineage>
</organism>
<dbReference type="Gene3D" id="3.40.50.150">
    <property type="entry name" value="Vaccinia Virus protein VP39"/>
    <property type="match status" value="1"/>
</dbReference>
<keyword evidence="4" id="KW-0949">S-adenosyl-L-methionine</keyword>
<dbReference type="InterPro" id="IPR040758">
    <property type="entry name" value="PrmC_N"/>
</dbReference>
<evidence type="ECO:0000256" key="1">
    <source>
        <dbReference type="ARBA" id="ARBA00012771"/>
    </source>
</evidence>
<dbReference type="NCBIfam" id="TIGR00536">
    <property type="entry name" value="hemK_fam"/>
    <property type="match status" value="1"/>
</dbReference>
<dbReference type="AlphaFoldDB" id="A0A2P8EB65"/>
<dbReference type="GO" id="GO:0102559">
    <property type="term" value="F:peptide chain release factor N(5)-glutamine methyltransferase activity"/>
    <property type="evidence" value="ECO:0007669"/>
    <property type="project" value="UniProtKB-EC"/>
</dbReference>
<dbReference type="SUPFAM" id="SSF53335">
    <property type="entry name" value="S-adenosyl-L-methionine-dependent methyltransferases"/>
    <property type="match status" value="1"/>
</dbReference>
<protein>
    <recommendedName>
        <fullName evidence="1">peptide chain release factor N(5)-glutamine methyltransferase</fullName>
        <ecNumber evidence="1">2.1.1.297</ecNumber>
    </recommendedName>
</protein>
<dbReference type="GO" id="GO:0032259">
    <property type="term" value="P:methylation"/>
    <property type="evidence" value="ECO:0007669"/>
    <property type="project" value="UniProtKB-KW"/>
</dbReference>
<keyword evidence="3 8" id="KW-0808">Transferase</keyword>
<feature type="domain" description="Release factor glutamine methyltransferase N-terminal" evidence="7">
    <location>
        <begin position="10"/>
        <end position="76"/>
    </location>
</feature>
<dbReference type="GO" id="GO:0003676">
    <property type="term" value="F:nucleic acid binding"/>
    <property type="evidence" value="ECO:0007669"/>
    <property type="project" value="InterPro"/>
</dbReference>
<dbReference type="Proteomes" id="UP000243528">
    <property type="component" value="Unassembled WGS sequence"/>
</dbReference>
<dbReference type="PANTHER" id="PTHR18895:SF74">
    <property type="entry name" value="MTRF1L RELEASE FACTOR GLUTAMINE METHYLTRANSFERASE"/>
    <property type="match status" value="1"/>
</dbReference>
<dbReference type="Pfam" id="PF05175">
    <property type="entry name" value="MTS"/>
    <property type="match status" value="1"/>
</dbReference>
<evidence type="ECO:0000313" key="8">
    <source>
        <dbReference type="EMBL" id="PSL06702.1"/>
    </source>
</evidence>
<dbReference type="InterPro" id="IPR007848">
    <property type="entry name" value="Small_mtfrase_dom"/>
</dbReference>
<dbReference type="EC" id="2.1.1.297" evidence="1"/>
<dbReference type="PROSITE" id="PS00092">
    <property type="entry name" value="N6_MTASE"/>
    <property type="match status" value="1"/>
</dbReference>
<dbReference type="InterPro" id="IPR029063">
    <property type="entry name" value="SAM-dependent_MTases_sf"/>
</dbReference>
<evidence type="ECO:0000256" key="5">
    <source>
        <dbReference type="ARBA" id="ARBA00048391"/>
    </source>
</evidence>
<evidence type="ECO:0000256" key="4">
    <source>
        <dbReference type="ARBA" id="ARBA00022691"/>
    </source>
</evidence>
<dbReference type="Gene3D" id="1.10.8.10">
    <property type="entry name" value="DNA helicase RuvA subunit, C-terminal domain"/>
    <property type="match status" value="1"/>
</dbReference>
<comment type="caution">
    <text evidence="8">The sequence shown here is derived from an EMBL/GenBank/DDBJ whole genome shotgun (WGS) entry which is preliminary data.</text>
</comment>
<evidence type="ECO:0000259" key="6">
    <source>
        <dbReference type="Pfam" id="PF05175"/>
    </source>
</evidence>
<dbReference type="EMBL" id="PYGE01000002">
    <property type="protein sequence ID" value="PSL06702.1"/>
    <property type="molecule type" value="Genomic_DNA"/>
</dbReference>
<evidence type="ECO:0000259" key="7">
    <source>
        <dbReference type="Pfam" id="PF17827"/>
    </source>
</evidence>